<reference evidence="1 2" key="1">
    <citation type="journal article" date="2021" name="J. Hered.">
        <title>A chromosome-level genome assembly of the parasitoid wasp, Cotesia glomerata (Hymenoptera: Braconidae).</title>
        <authorList>
            <person name="Pinto B.J."/>
            <person name="Weis J.J."/>
            <person name="Gamble T."/>
            <person name="Ode P.J."/>
            <person name="Paul R."/>
            <person name="Zaspel J.M."/>
        </authorList>
    </citation>
    <scope>NUCLEOTIDE SEQUENCE [LARGE SCALE GENOMIC DNA]</scope>
    <source>
        <strain evidence="1">CgM1</strain>
    </source>
</reference>
<accession>A0AAV7I989</accession>
<evidence type="ECO:0000313" key="1">
    <source>
        <dbReference type="EMBL" id="KAH0547283.1"/>
    </source>
</evidence>
<gene>
    <name evidence="1" type="ORF">KQX54_018369</name>
</gene>
<dbReference type="AlphaFoldDB" id="A0AAV7I989"/>
<keyword evidence="2" id="KW-1185">Reference proteome</keyword>
<name>A0AAV7I989_COTGL</name>
<proteinExistence type="predicted"/>
<organism evidence="1 2">
    <name type="scientific">Cotesia glomerata</name>
    <name type="common">Lepidopteran parasitic wasp</name>
    <name type="synonym">Apanteles glomeratus</name>
    <dbReference type="NCBI Taxonomy" id="32391"/>
    <lineage>
        <taxon>Eukaryota</taxon>
        <taxon>Metazoa</taxon>
        <taxon>Ecdysozoa</taxon>
        <taxon>Arthropoda</taxon>
        <taxon>Hexapoda</taxon>
        <taxon>Insecta</taxon>
        <taxon>Pterygota</taxon>
        <taxon>Neoptera</taxon>
        <taxon>Endopterygota</taxon>
        <taxon>Hymenoptera</taxon>
        <taxon>Apocrita</taxon>
        <taxon>Ichneumonoidea</taxon>
        <taxon>Braconidae</taxon>
        <taxon>Microgastrinae</taxon>
        <taxon>Cotesia</taxon>
    </lineage>
</organism>
<comment type="caution">
    <text evidence="1">The sequence shown here is derived from an EMBL/GenBank/DDBJ whole genome shotgun (WGS) entry which is preliminary data.</text>
</comment>
<dbReference type="Proteomes" id="UP000826195">
    <property type="component" value="Unassembled WGS sequence"/>
</dbReference>
<protein>
    <submittedName>
        <fullName evidence="1">Uncharacterized protein</fullName>
    </submittedName>
</protein>
<sequence>MDAKREEEPIETFRRTRKCTLGSANQELNSERRKSNVANHWVEHRRSSKGWRVSVQERKIHFVEFEVHQCVSALRLPSLAKLSSLSLFLADFKAIFVWSRYKGHGFHAQLQPSALFISVRMIESLKDFLL</sequence>
<evidence type="ECO:0000313" key="2">
    <source>
        <dbReference type="Proteomes" id="UP000826195"/>
    </source>
</evidence>
<dbReference type="EMBL" id="JAHXZJ010002237">
    <property type="protein sequence ID" value="KAH0547283.1"/>
    <property type="molecule type" value="Genomic_DNA"/>
</dbReference>